<evidence type="ECO:0000259" key="1">
    <source>
        <dbReference type="Pfam" id="PF09361"/>
    </source>
</evidence>
<dbReference type="Proteomes" id="UP000190092">
    <property type="component" value="Unassembled WGS sequence"/>
</dbReference>
<evidence type="ECO:0000313" key="3">
    <source>
        <dbReference type="Proteomes" id="UP000190092"/>
    </source>
</evidence>
<keyword evidence="3" id="KW-1185">Reference proteome</keyword>
<dbReference type="EMBL" id="FUWJ01000001">
    <property type="protein sequence ID" value="SJZ31091.1"/>
    <property type="molecule type" value="Genomic_DNA"/>
</dbReference>
<organism evidence="2 3">
    <name type="scientific">Enhydrobacter aerosaccus</name>
    <dbReference type="NCBI Taxonomy" id="225324"/>
    <lineage>
        <taxon>Bacteria</taxon>
        <taxon>Pseudomonadati</taxon>
        <taxon>Pseudomonadota</taxon>
        <taxon>Alphaproteobacteria</taxon>
        <taxon>Hyphomicrobiales</taxon>
        <taxon>Enhydrobacter</taxon>
    </lineage>
</organism>
<dbReference type="AlphaFoldDB" id="A0A1T4JLR6"/>
<accession>A0A1T4JLR6</accession>
<dbReference type="STRING" id="225324.SAMN02745126_00127"/>
<reference evidence="3" key="1">
    <citation type="submission" date="2017-02" db="EMBL/GenBank/DDBJ databases">
        <authorList>
            <person name="Varghese N."/>
            <person name="Submissions S."/>
        </authorList>
    </citation>
    <scope>NUCLEOTIDE SEQUENCE [LARGE SCALE GENOMIC DNA]</scope>
    <source>
        <strain evidence="3">ATCC 27094</strain>
    </source>
</reference>
<protein>
    <submittedName>
        <fullName evidence="2">Phasin protein</fullName>
    </submittedName>
</protein>
<dbReference type="InterPro" id="IPR018968">
    <property type="entry name" value="Phasin"/>
</dbReference>
<feature type="domain" description="Phasin" evidence="1">
    <location>
        <begin position="31"/>
        <end position="99"/>
    </location>
</feature>
<proteinExistence type="predicted"/>
<evidence type="ECO:0000313" key="2">
    <source>
        <dbReference type="EMBL" id="SJZ31091.1"/>
    </source>
</evidence>
<dbReference type="Pfam" id="PF09361">
    <property type="entry name" value="Phasin_2"/>
    <property type="match status" value="1"/>
</dbReference>
<dbReference type="RefSeq" id="WP_085931909.1">
    <property type="nucleotide sequence ID" value="NZ_FUWJ01000001.1"/>
</dbReference>
<sequence length="108" mass="12064">MPAEQRTTTEQIGLMFLPATFARLDWTKPFTDTSVKIVGGFCREALKFTSRRLQEQTDYFKELAECDNPAKFLSCNGEFLRKSLVNSVEDSQRAFAAIQGSLAGSKSS</sequence>
<name>A0A1T4JLR6_9HYPH</name>
<gene>
    <name evidence="2" type="ORF">SAMN02745126_00127</name>
</gene>